<dbReference type="EC" id="2.3.-.-" evidence="4"/>
<feature type="transmembrane region" description="Helical" evidence="2">
    <location>
        <begin position="292"/>
        <end position="310"/>
    </location>
</feature>
<dbReference type="InterPro" id="IPR002656">
    <property type="entry name" value="Acyl_transf_3_dom"/>
</dbReference>
<feature type="transmembrane region" description="Helical" evidence="2">
    <location>
        <begin position="49"/>
        <end position="70"/>
    </location>
</feature>
<dbReference type="GO" id="GO:0016746">
    <property type="term" value="F:acyltransferase activity"/>
    <property type="evidence" value="ECO:0007669"/>
    <property type="project" value="UniProtKB-KW"/>
</dbReference>
<feature type="compositionally biased region" description="Pro residues" evidence="1">
    <location>
        <begin position="415"/>
        <end position="424"/>
    </location>
</feature>
<evidence type="ECO:0000313" key="5">
    <source>
        <dbReference type="Proteomes" id="UP001595685"/>
    </source>
</evidence>
<dbReference type="InterPro" id="IPR050879">
    <property type="entry name" value="Acyltransferase_3"/>
</dbReference>
<dbReference type="PANTHER" id="PTHR23028">
    <property type="entry name" value="ACETYLTRANSFERASE"/>
    <property type="match status" value="1"/>
</dbReference>
<organism evidence="4 5">
    <name type="scientific">Aquipuribacter hungaricus</name>
    <dbReference type="NCBI Taxonomy" id="545624"/>
    <lineage>
        <taxon>Bacteria</taxon>
        <taxon>Bacillati</taxon>
        <taxon>Actinomycetota</taxon>
        <taxon>Actinomycetes</taxon>
        <taxon>Micrococcales</taxon>
        <taxon>Intrasporangiaceae</taxon>
        <taxon>Aquipuribacter</taxon>
    </lineage>
</organism>
<gene>
    <name evidence="4" type="ORF">ACFOLH_14075</name>
</gene>
<feature type="transmembrane region" description="Helical" evidence="2">
    <location>
        <begin position="17"/>
        <end position="37"/>
    </location>
</feature>
<feature type="transmembrane region" description="Helical" evidence="2">
    <location>
        <begin position="90"/>
        <end position="107"/>
    </location>
</feature>
<feature type="transmembrane region" description="Helical" evidence="2">
    <location>
        <begin position="136"/>
        <end position="157"/>
    </location>
</feature>
<feature type="compositionally biased region" description="Low complexity" evidence="1">
    <location>
        <begin position="390"/>
        <end position="409"/>
    </location>
</feature>
<dbReference type="RefSeq" id="WP_340291791.1">
    <property type="nucleotide sequence ID" value="NZ_JBBEOI010000049.1"/>
</dbReference>
<dbReference type="PANTHER" id="PTHR23028:SF53">
    <property type="entry name" value="ACYL_TRANSF_3 DOMAIN-CONTAINING PROTEIN"/>
    <property type="match status" value="1"/>
</dbReference>
<feature type="transmembrane region" description="Helical" evidence="2">
    <location>
        <begin position="233"/>
        <end position="253"/>
    </location>
</feature>
<keyword evidence="2" id="KW-0812">Transmembrane</keyword>
<evidence type="ECO:0000256" key="2">
    <source>
        <dbReference type="SAM" id="Phobius"/>
    </source>
</evidence>
<keyword evidence="4" id="KW-0808">Transferase</keyword>
<name>A0ABV7WI10_9MICO</name>
<evidence type="ECO:0000259" key="3">
    <source>
        <dbReference type="Pfam" id="PF01757"/>
    </source>
</evidence>
<dbReference type="Proteomes" id="UP001595685">
    <property type="component" value="Unassembled WGS sequence"/>
</dbReference>
<feature type="transmembrane region" description="Helical" evidence="2">
    <location>
        <begin position="204"/>
        <end position="221"/>
    </location>
</feature>
<reference evidence="5" key="1">
    <citation type="journal article" date="2019" name="Int. J. Syst. Evol. Microbiol.">
        <title>The Global Catalogue of Microorganisms (GCM) 10K type strain sequencing project: providing services to taxonomists for standard genome sequencing and annotation.</title>
        <authorList>
            <consortium name="The Broad Institute Genomics Platform"/>
            <consortium name="The Broad Institute Genome Sequencing Center for Infectious Disease"/>
            <person name="Wu L."/>
            <person name="Ma J."/>
        </authorList>
    </citation>
    <scope>NUCLEOTIDE SEQUENCE [LARGE SCALE GENOMIC DNA]</scope>
    <source>
        <strain evidence="5">NCAIM B.02333</strain>
    </source>
</reference>
<keyword evidence="2" id="KW-0472">Membrane</keyword>
<feature type="region of interest" description="Disordered" evidence="1">
    <location>
        <begin position="377"/>
        <end position="431"/>
    </location>
</feature>
<comment type="caution">
    <text evidence="4">The sequence shown here is derived from an EMBL/GenBank/DDBJ whole genome shotgun (WGS) entry which is preliminary data.</text>
</comment>
<feature type="transmembrane region" description="Helical" evidence="2">
    <location>
        <begin position="330"/>
        <end position="351"/>
    </location>
</feature>
<proteinExistence type="predicted"/>
<dbReference type="Pfam" id="PF01757">
    <property type="entry name" value="Acyl_transf_3"/>
    <property type="match status" value="1"/>
</dbReference>
<feature type="transmembrane region" description="Helical" evidence="2">
    <location>
        <begin position="259"/>
        <end position="280"/>
    </location>
</feature>
<evidence type="ECO:0000256" key="1">
    <source>
        <dbReference type="SAM" id="MobiDB-lite"/>
    </source>
</evidence>
<keyword evidence="4" id="KW-0012">Acyltransferase</keyword>
<protein>
    <submittedName>
        <fullName evidence="4">Acyltransferase family protein</fullName>
        <ecNumber evidence="4">2.3.-.-</ecNumber>
    </submittedName>
</protein>
<feature type="domain" description="Acyltransferase 3" evidence="3">
    <location>
        <begin position="19"/>
        <end position="345"/>
    </location>
</feature>
<feature type="transmembrane region" description="Helical" evidence="2">
    <location>
        <begin position="169"/>
        <end position="192"/>
    </location>
</feature>
<evidence type="ECO:0000313" key="4">
    <source>
        <dbReference type="EMBL" id="MFC3689474.1"/>
    </source>
</evidence>
<sequence>MSAVTAAAARPGSLPRLPALTGLRFAAAAAVVAYHVGRYVEPLSGLRHVTGLGFTGVGFFFVLSGFVLAWSGRPGTPRSRFYLARFARVWPLHAVTTAVAAVPFLAWQGTESGPLTLAAVLLLVQAWWVFADVNFAYNGVSWSLSCEAFFYLVFPFFAYRAMRADRQQLLRAGLLVVAGLLAGALVVVLVLPPAGWGWALYVNPAYRLGEFVLGVLLACAVRGGWRPRTSLRTALVVLAGAYAVLLVAVGLLTDAQVRAVPAAVADLLMLPAFCLVIASAAGDGLRGRTTTFARPVWVLLGEWSFALYLVHELVLRVLLGVVSADPVAAAAQTVVAVGLAVGLAGALHHGVERPCERAVRRWAARRDARRSAAHLLTAPLSDPPAPAAPAVPAAVPGLVSSSSPTPSSPHARPDQPVPAAPVPAAPVRTQP</sequence>
<accession>A0ABV7WI10</accession>
<keyword evidence="2" id="KW-1133">Transmembrane helix</keyword>
<feature type="transmembrane region" description="Helical" evidence="2">
    <location>
        <begin position="114"/>
        <end position="130"/>
    </location>
</feature>
<keyword evidence="5" id="KW-1185">Reference proteome</keyword>
<dbReference type="EMBL" id="JBHRWW010000010">
    <property type="protein sequence ID" value="MFC3689474.1"/>
    <property type="molecule type" value="Genomic_DNA"/>
</dbReference>